<organism evidence="3 4">
    <name type="scientific">Lophiotrema nucula</name>
    <dbReference type="NCBI Taxonomy" id="690887"/>
    <lineage>
        <taxon>Eukaryota</taxon>
        <taxon>Fungi</taxon>
        <taxon>Dikarya</taxon>
        <taxon>Ascomycota</taxon>
        <taxon>Pezizomycotina</taxon>
        <taxon>Dothideomycetes</taxon>
        <taxon>Pleosporomycetidae</taxon>
        <taxon>Pleosporales</taxon>
        <taxon>Lophiotremataceae</taxon>
        <taxon>Lophiotrema</taxon>
    </lineage>
</organism>
<evidence type="ECO:0000313" key="3">
    <source>
        <dbReference type="EMBL" id="KAF2119314.1"/>
    </source>
</evidence>
<evidence type="ECO:0000256" key="1">
    <source>
        <dbReference type="SAM" id="MobiDB-lite"/>
    </source>
</evidence>
<name>A0A6A5ZJV5_9PLEO</name>
<feature type="compositionally biased region" description="Polar residues" evidence="1">
    <location>
        <begin position="250"/>
        <end position="266"/>
    </location>
</feature>
<dbReference type="Pfam" id="PF10544">
    <property type="entry name" value="T5orf172"/>
    <property type="match status" value="1"/>
</dbReference>
<feature type="region of interest" description="Disordered" evidence="1">
    <location>
        <begin position="215"/>
        <end position="279"/>
    </location>
</feature>
<feature type="compositionally biased region" description="Basic and acidic residues" evidence="1">
    <location>
        <begin position="267"/>
        <end position="277"/>
    </location>
</feature>
<evidence type="ECO:0000259" key="2">
    <source>
        <dbReference type="SMART" id="SM00974"/>
    </source>
</evidence>
<dbReference type="PANTHER" id="PTHR28094:SF1">
    <property type="entry name" value="MEIOTICALLY UP-REGULATED GENE 113 PROTEIN"/>
    <property type="match status" value="1"/>
</dbReference>
<sequence>MTVSYTAMAALLASFLLLTVIPPSTLYIRYQKRKQQHQLLRPKLVRHSAQLDVHYDVKDTDATALLLNDQRKGDGSVLGEPEPCPNDQNHKDLPGAAWNPLNIGSPVIISSPGCDTPPTRGSFYSSGYTGSIGNLDSSWIAGDLPTPLTSPPVEPKEFITNRHPGESPLAYKTSIGAATSASRIIPRDEDDDEKNISGELVHEDARRRLFTDVTSTTAYSSRDPPGSRSSASSPFLSAATDPDLSGHSARVSNAPTPAPGSLQQPSDRQDLDHDSSRDSLTYTKMPVATSFKLRLTGEQALEYIIPRDIRLRLRRDLCTATKVRSSDQCSNPRQGRFNRDIAIKLLDGLRACYENKQYAEFSSKLRKLVHMGWCSRHRTSEAHNSSFDRLQDCLYQWSEAGTRNERTAASPSIDYEDFSQRLETVLALKDGFKQYSILHANSIALGDFLAYFPRGIKSKLASHVVYDVLMSQFSKHEREEGHIYVQIYRTHPQYLKIGVTEDLEKRLKQWNYCCGRTYEYANFEERKIKVPYAARLEKIVHAELKDWRKWTLCEQSKKKHREWFEVNLDHVVRVVKKWKDWIEEEKPFEKGLNKRWRLRGKMIEQLEQICQPLPLESSTSIIEEAHPDENMSVQLPQARPLDESHQNETLQTSPPQTPSLQTQLPQKQTPQTRPLQTQIHSKYSSQERVSSTSEQSKASECHRHYDLRENRKTSAYNFG</sequence>
<dbReference type="EMBL" id="ML977315">
    <property type="protein sequence ID" value="KAF2119314.1"/>
    <property type="molecule type" value="Genomic_DNA"/>
</dbReference>
<reference evidence="3" key="1">
    <citation type="journal article" date="2020" name="Stud. Mycol.">
        <title>101 Dothideomycetes genomes: a test case for predicting lifestyles and emergence of pathogens.</title>
        <authorList>
            <person name="Haridas S."/>
            <person name="Albert R."/>
            <person name="Binder M."/>
            <person name="Bloem J."/>
            <person name="Labutti K."/>
            <person name="Salamov A."/>
            <person name="Andreopoulos B."/>
            <person name="Baker S."/>
            <person name="Barry K."/>
            <person name="Bills G."/>
            <person name="Bluhm B."/>
            <person name="Cannon C."/>
            <person name="Castanera R."/>
            <person name="Culley D."/>
            <person name="Daum C."/>
            <person name="Ezra D."/>
            <person name="Gonzalez J."/>
            <person name="Henrissat B."/>
            <person name="Kuo A."/>
            <person name="Liang C."/>
            <person name="Lipzen A."/>
            <person name="Lutzoni F."/>
            <person name="Magnuson J."/>
            <person name="Mondo S."/>
            <person name="Nolan M."/>
            <person name="Ohm R."/>
            <person name="Pangilinan J."/>
            <person name="Park H.-J."/>
            <person name="Ramirez L."/>
            <person name="Alfaro M."/>
            <person name="Sun H."/>
            <person name="Tritt A."/>
            <person name="Yoshinaga Y."/>
            <person name="Zwiers L.-H."/>
            <person name="Turgeon B."/>
            <person name="Goodwin S."/>
            <person name="Spatafora J."/>
            <person name="Crous P."/>
            <person name="Grigoriev I."/>
        </authorList>
    </citation>
    <scope>NUCLEOTIDE SEQUENCE</scope>
    <source>
        <strain evidence="3">CBS 627.86</strain>
    </source>
</reference>
<dbReference type="PANTHER" id="PTHR28094">
    <property type="entry name" value="MEIOTICALLY UP-REGULATED GENE 113 PROTEIN"/>
    <property type="match status" value="1"/>
</dbReference>
<dbReference type="InterPro" id="IPR018306">
    <property type="entry name" value="Phage_T5_Orf172_DNA-bd"/>
</dbReference>
<feature type="domain" description="Bacteriophage T5 Orf172 DNA-binding" evidence="2">
    <location>
        <begin position="489"/>
        <end position="578"/>
    </location>
</feature>
<feature type="compositionally biased region" description="Polar residues" evidence="1">
    <location>
        <begin position="679"/>
        <end position="696"/>
    </location>
</feature>
<dbReference type="Proteomes" id="UP000799770">
    <property type="component" value="Unassembled WGS sequence"/>
</dbReference>
<feature type="compositionally biased region" description="Low complexity" evidence="1">
    <location>
        <begin position="220"/>
        <end position="239"/>
    </location>
</feature>
<gene>
    <name evidence="3" type="ORF">BDV96DRAFT_342757</name>
</gene>
<feature type="region of interest" description="Disordered" evidence="1">
    <location>
        <begin position="641"/>
        <end position="719"/>
    </location>
</feature>
<proteinExistence type="predicted"/>
<feature type="region of interest" description="Disordered" evidence="1">
    <location>
        <begin position="180"/>
        <end position="200"/>
    </location>
</feature>
<dbReference type="OrthoDB" id="2417614at2759"/>
<dbReference type="AlphaFoldDB" id="A0A6A5ZJV5"/>
<protein>
    <submittedName>
        <fullName evidence="3">T5orf172 domain-containing protein</fullName>
    </submittedName>
</protein>
<accession>A0A6A5ZJV5</accession>
<evidence type="ECO:0000313" key="4">
    <source>
        <dbReference type="Proteomes" id="UP000799770"/>
    </source>
</evidence>
<dbReference type="InterPro" id="IPR053006">
    <property type="entry name" value="Meiosis_regulatory"/>
</dbReference>
<keyword evidence="4" id="KW-1185">Reference proteome</keyword>
<feature type="region of interest" description="Disordered" evidence="1">
    <location>
        <begin position="72"/>
        <end position="91"/>
    </location>
</feature>
<dbReference type="SMART" id="SM00974">
    <property type="entry name" value="T5orf172"/>
    <property type="match status" value="1"/>
</dbReference>
<feature type="compositionally biased region" description="Basic and acidic residues" evidence="1">
    <location>
        <begin position="697"/>
        <end position="712"/>
    </location>
</feature>
<feature type="compositionally biased region" description="Low complexity" evidence="1">
    <location>
        <begin position="649"/>
        <end position="678"/>
    </location>
</feature>